<keyword evidence="12" id="KW-1185">Reference proteome</keyword>
<keyword evidence="4" id="KW-0677">Repeat</keyword>
<dbReference type="PANTHER" id="PTHR12231">
    <property type="entry name" value="CTX-RELATED TYPE I TRANSMEMBRANE PROTEIN"/>
    <property type="match status" value="1"/>
</dbReference>
<dbReference type="SMART" id="SM00409">
    <property type="entry name" value="IG"/>
    <property type="match status" value="8"/>
</dbReference>
<dbReference type="STRING" id="13249.T1HEM9"/>
<feature type="domain" description="Ig-like" evidence="10">
    <location>
        <begin position="7"/>
        <end position="86"/>
    </location>
</feature>
<dbReference type="PROSITE" id="PS00933">
    <property type="entry name" value="FGGY_KINASES_1"/>
    <property type="match status" value="1"/>
</dbReference>
<evidence type="ECO:0000256" key="1">
    <source>
        <dbReference type="ARBA" id="ARBA00004167"/>
    </source>
</evidence>
<dbReference type="InterPro" id="IPR007110">
    <property type="entry name" value="Ig-like_dom"/>
</dbReference>
<dbReference type="InterPro" id="IPR013106">
    <property type="entry name" value="Ig_V-set"/>
</dbReference>
<reference evidence="11" key="1">
    <citation type="submission" date="2015-05" db="UniProtKB">
        <authorList>
            <consortium name="EnsemblMetazoa"/>
        </authorList>
    </citation>
    <scope>IDENTIFICATION</scope>
</reference>
<comment type="subcellular location">
    <subcellularLocation>
        <location evidence="1">Membrane</location>
        <topology evidence="1">Single-pass membrane protein</topology>
    </subcellularLocation>
</comment>
<keyword evidence="7" id="KW-0472">Membrane</keyword>
<dbReference type="eggNOG" id="KOG4475">
    <property type="taxonomic scope" value="Eukaryota"/>
</dbReference>
<feature type="domain" description="Ig-like" evidence="10">
    <location>
        <begin position="646"/>
        <end position="741"/>
    </location>
</feature>
<dbReference type="FunFam" id="2.60.40.10:FF:000017">
    <property type="entry name" value="Down syndrome cell adhesion molecule b"/>
    <property type="match status" value="1"/>
</dbReference>
<dbReference type="SUPFAM" id="SSF48726">
    <property type="entry name" value="Immunoglobulin"/>
    <property type="match status" value="8"/>
</dbReference>
<feature type="domain" description="Ig-like" evidence="10">
    <location>
        <begin position="546"/>
        <end position="641"/>
    </location>
</feature>
<keyword evidence="9" id="KW-0393">Immunoglobulin domain</keyword>
<evidence type="ECO:0000256" key="6">
    <source>
        <dbReference type="ARBA" id="ARBA00022989"/>
    </source>
</evidence>
<proteinExistence type="predicted"/>
<dbReference type="InterPro" id="IPR003598">
    <property type="entry name" value="Ig_sub2"/>
</dbReference>
<dbReference type="GO" id="GO:0043005">
    <property type="term" value="C:neuron projection"/>
    <property type="evidence" value="ECO:0007669"/>
    <property type="project" value="TreeGrafter"/>
</dbReference>
<dbReference type="HOGENOM" id="CLU_374420_0_0_1"/>
<keyword evidence="3" id="KW-0732">Signal</keyword>
<evidence type="ECO:0000256" key="9">
    <source>
        <dbReference type="ARBA" id="ARBA00023319"/>
    </source>
</evidence>
<dbReference type="GO" id="GO:0016773">
    <property type="term" value="F:phosphotransferase activity, alcohol group as acceptor"/>
    <property type="evidence" value="ECO:0007669"/>
    <property type="project" value="InterPro"/>
</dbReference>
<feature type="domain" description="Ig-like" evidence="10">
    <location>
        <begin position="453"/>
        <end position="542"/>
    </location>
</feature>
<evidence type="ECO:0000313" key="11">
    <source>
        <dbReference type="EnsemblMetazoa" id="RPRC002501-PA"/>
    </source>
</evidence>
<dbReference type="VEuPathDB" id="VectorBase:RPRC002501"/>
<dbReference type="InterPro" id="IPR051170">
    <property type="entry name" value="Neural/epithelial_adhesion"/>
</dbReference>
<accession>T1HEM9</accession>
<dbReference type="SMART" id="SM00406">
    <property type="entry name" value="IGv"/>
    <property type="match status" value="3"/>
</dbReference>
<dbReference type="GO" id="GO:0007155">
    <property type="term" value="P:cell adhesion"/>
    <property type="evidence" value="ECO:0007669"/>
    <property type="project" value="UniProtKB-KW"/>
</dbReference>
<feature type="domain" description="Ig-like" evidence="10">
    <location>
        <begin position="181"/>
        <end position="273"/>
    </location>
</feature>
<dbReference type="CDD" id="cd00096">
    <property type="entry name" value="Ig"/>
    <property type="match status" value="1"/>
</dbReference>
<dbReference type="PROSITE" id="PS50835">
    <property type="entry name" value="IG_LIKE"/>
    <property type="match status" value="8"/>
</dbReference>
<evidence type="ECO:0000256" key="5">
    <source>
        <dbReference type="ARBA" id="ARBA00022889"/>
    </source>
</evidence>
<dbReference type="GO" id="GO:0016020">
    <property type="term" value="C:membrane"/>
    <property type="evidence" value="ECO:0007669"/>
    <property type="project" value="UniProtKB-SubCell"/>
</dbReference>
<dbReference type="GO" id="GO:0005975">
    <property type="term" value="P:carbohydrate metabolic process"/>
    <property type="evidence" value="ECO:0007669"/>
    <property type="project" value="InterPro"/>
</dbReference>
<dbReference type="SMART" id="SM00408">
    <property type="entry name" value="IGc2"/>
    <property type="match status" value="8"/>
</dbReference>
<evidence type="ECO:0000313" key="12">
    <source>
        <dbReference type="Proteomes" id="UP000015103"/>
    </source>
</evidence>
<feature type="domain" description="Ig-like" evidence="10">
    <location>
        <begin position="362"/>
        <end position="450"/>
    </location>
</feature>
<keyword evidence="8" id="KW-1015">Disulfide bond</keyword>
<dbReference type="GO" id="GO:0048812">
    <property type="term" value="P:neuron projection morphogenesis"/>
    <property type="evidence" value="ECO:0007669"/>
    <property type="project" value="UniProtKB-ARBA"/>
</dbReference>
<dbReference type="InParanoid" id="T1HEM9"/>
<dbReference type="EnsemblMetazoa" id="RPRC002501-RA">
    <property type="protein sequence ID" value="RPRC002501-PA"/>
    <property type="gene ID" value="RPRC002501"/>
</dbReference>
<protein>
    <recommendedName>
        <fullName evidence="10">Ig-like domain-containing protein</fullName>
    </recommendedName>
</protein>
<dbReference type="Pfam" id="PF07679">
    <property type="entry name" value="I-set"/>
    <property type="match status" value="4"/>
</dbReference>
<evidence type="ECO:0000256" key="3">
    <source>
        <dbReference type="ARBA" id="ARBA00022729"/>
    </source>
</evidence>
<feature type="domain" description="Ig-like" evidence="10">
    <location>
        <begin position="93"/>
        <end position="176"/>
    </location>
</feature>
<dbReference type="AlphaFoldDB" id="T1HEM9"/>
<sequence>MFEEVSPRIAHWPSDVEVEVGNVLSLHCNVYSLPKASIKWLKENNTLYKTSGIYGPYLRFYATSADKGRYSCVAENKAGSDRADVNVIILESPTITSLAPKIEILKGDDLWVFCNATGTPDPEINWYFQGQSLGGQKTSNKSNVLHIERVTDLQNGFYTCMARNKVGKTHKTTEVKILEPPTIKPWENIHKVIPGEEVTMTCEVTGSPVPYITWYKNSQPLTENYLVNEAKIKFILSENGTLKIINTTHQDEGFYKCEAQNKAGSVVRQLLLNVLEQPQATLTAESAVVHEGNELSLICNSTGKPKPRIIWMKDGGVLLYASSNNTLRITVRPEDSGKYSCIVENIVGKGEDSINITVYVGPLISGPREESVIGLKGEDIVLRCQLQGIPKPTLKWIRHNSEILYTRDHFRLTNDSLIMKNLTLSMAAVYKCEAKNVVGTSYKLFRVNIHARPEILNNLITNITLNEGDNYHIACTATGIPVPIVHWIKDRTPIFAGYNDGEILVLEDYTLLLANVKLKMSGIYQCRATNIYGDISRNYSVMVIVPTRAVEPDTHHLEINASDTGTLTCPLDESLPVSKVIWLKDNLPIDNIMHERADDVHFSISKGNQLKLTEAYPEDTGNYTCIAVYPTSNSSSDFIVDVLIRPQFLDEYPPEEYIVKQGETLKIDCSTSGHPMPRVHWTFLDKNLPITEITVPGISLDKENQELLTISSANSNHSGKYICTASNKLGKEKRNFQIIVTD</sequence>
<dbReference type="EMBL" id="ACPB03012803">
    <property type="status" value="NOT_ANNOTATED_CDS"/>
    <property type="molecule type" value="Genomic_DNA"/>
</dbReference>
<evidence type="ECO:0000256" key="4">
    <source>
        <dbReference type="ARBA" id="ARBA00022737"/>
    </source>
</evidence>
<evidence type="ECO:0000256" key="8">
    <source>
        <dbReference type="ARBA" id="ARBA00023157"/>
    </source>
</evidence>
<name>T1HEM9_RHOPR</name>
<dbReference type="Gene3D" id="2.60.40.10">
    <property type="entry name" value="Immunoglobulins"/>
    <property type="match status" value="8"/>
</dbReference>
<organism evidence="11 12">
    <name type="scientific">Rhodnius prolixus</name>
    <name type="common">Triatomid bug</name>
    <dbReference type="NCBI Taxonomy" id="13249"/>
    <lineage>
        <taxon>Eukaryota</taxon>
        <taxon>Metazoa</taxon>
        <taxon>Ecdysozoa</taxon>
        <taxon>Arthropoda</taxon>
        <taxon>Hexapoda</taxon>
        <taxon>Insecta</taxon>
        <taxon>Pterygota</taxon>
        <taxon>Neoptera</taxon>
        <taxon>Paraneoptera</taxon>
        <taxon>Hemiptera</taxon>
        <taxon>Heteroptera</taxon>
        <taxon>Panheteroptera</taxon>
        <taxon>Cimicomorpha</taxon>
        <taxon>Reduviidae</taxon>
        <taxon>Triatominae</taxon>
        <taxon>Rhodnius</taxon>
    </lineage>
</organism>
<feature type="domain" description="Ig-like" evidence="10">
    <location>
        <begin position="278"/>
        <end position="357"/>
    </location>
</feature>
<dbReference type="Proteomes" id="UP000015103">
    <property type="component" value="Unassembled WGS sequence"/>
</dbReference>
<dbReference type="OMA" id="NDDYQET"/>
<dbReference type="Pfam" id="PF13927">
    <property type="entry name" value="Ig_3"/>
    <property type="match status" value="4"/>
</dbReference>
<dbReference type="InterPro" id="IPR036179">
    <property type="entry name" value="Ig-like_dom_sf"/>
</dbReference>
<keyword evidence="2" id="KW-0812">Transmembrane</keyword>
<dbReference type="PANTHER" id="PTHR12231:SF253">
    <property type="entry name" value="DPR-INTERACTING PROTEIN ETA, ISOFORM B-RELATED"/>
    <property type="match status" value="1"/>
</dbReference>
<dbReference type="InterPro" id="IPR018483">
    <property type="entry name" value="Carb_kinase_FGGY_CS"/>
</dbReference>
<dbReference type="InterPro" id="IPR003599">
    <property type="entry name" value="Ig_sub"/>
</dbReference>
<evidence type="ECO:0000259" key="10">
    <source>
        <dbReference type="PROSITE" id="PS50835"/>
    </source>
</evidence>
<keyword evidence="6" id="KW-1133">Transmembrane helix</keyword>
<dbReference type="FunFam" id="2.60.40.10:FF:000031">
    <property type="entry name" value="Myosin-binding protein C, slow type"/>
    <property type="match status" value="1"/>
</dbReference>
<evidence type="ECO:0000256" key="2">
    <source>
        <dbReference type="ARBA" id="ARBA00022692"/>
    </source>
</evidence>
<dbReference type="InterPro" id="IPR013783">
    <property type="entry name" value="Ig-like_fold"/>
</dbReference>
<dbReference type="InterPro" id="IPR013098">
    <property type="entry name" value="Ig_I-set"/>
</dbReference>
<dbReference type="FunFam" id="2.60.40.10:FF:000032">
    <property type="entry name" value="palladin isoform X1"/>
    <property type="match status" value="1"/>
</dbReference>
<evidence type="ECO:0000256" key="7">
    <source>
        <dbReference type="ARBA" id="ARBA00023136"/>
    </source>
</evidence>
<keyword evidence="5" id="KW-0130">Cell adhesion</keyword>